<evidence type="ECO:0000313" key="2">
    <source>
        <dbReference type="Proteomes" id="UP000292685"/>
    </source>
</evidence>
<sequence length="107" mass="11537">MGQTTNVDGVLLHASHSHLFRGARLRAPGTAHFADPADVRVVFADFSDAGAELRRAEGTPAWMLSVESYRTAAGTEIPARVWELELMAPGAGAPEFKVLTRRPDPVL</sequence>
<dbReference type="Proteomes" id="UP000292685">
    <property type="component" value="Unassembled WGS sequence"/>
</dbReference>
<evidence type="ECO:0000313" key="1">
    <source>
        <dbReference type="EMBL" id="RZU63370.1"/>
    </source>
</evidence>
<name>A0A4Q8AG82_9MICC</name>
<proteinExistence type="predicted"/>
<dbReference type="AlphaFoldDB" id="A0A4Q8AG82"/>
<reference evidence="1 2" key="1">
    <citation type="submission" date="2019-02" db="EMBL/GenBank/DDBJ databases">
        <title>Sequencing the genomes of 1000 actinobacteria strains.</title>
        <authorList>
            <person name="Klenk H.-P."/>
        </authorList>
    </citation>
    <scope>NUCLEOTIDE SEQUENCE [LARGE SCALE GENOMIC DNA]</scope>
    <source>
        <strain evidence="1 2">DSM 17364</strain>
    </source>
</reference>
<dbReference type="RefSeq" id="WP_130451756.1">
    <property type="nucleotide sequence ID" value="NZ_SHLA01000001.1"/>
</dbReference>
<accession>A0A4Q8AG82</accession>
<keyword evidence="2" id="KW-1185">Reference proteome</keyword>
<dbReference type="OrthoDB" id="4330293at2"/>
<dbReference type="EMBL" id="SHLA01000001">
    <property type="protein sequence ID" value="RZU63370.1"/>
    <property type="molecule type" value="Genomic_DNA"/>
</dbReference>
<organism evidence="1 2">
    <name type="scientific">Zhihengliuella halotolerans</name>
    <dbReference type="NCBI Taxonomy" id="370736"/>
    <lineage>
        <taxon>Bacteria</taxon>
        <taxon>Bacillati</taxon>
        <taxon>Actinomycetota</taxon>
        <taxon>Actinomycetes</taxon>
        <taxon>Micrococcales</taxon>
        <taxon>Micrococcaceae</taxon>
        <taxon>Zhihengliuella</taxon>
    </lineage>
</organism>
<protein>
    <submittedName>
        <fullName evidence="1">Uncharacterized protein</fullName>
    </submittedName>
</protein>
<comment type="caution">
    <text evidence="1">The sequence shown here is derived from an EMBL/GenBank/DDBJ whole genome shotgun (WGS) entry which is preliminary data.</text>
</comment>
<gene>
    <name evidence="1" type="ORF">EV380_2987</name>
</gene>